<keyword evidence="5" id="KW-1133">Transmembrane helix</keyword>
<dbReference type="GO" id="GO:0005886">
    <property type="term" value="C:plasma membrane"/>
    <property type="evidence" value="ECO:0007669"/>
    <property type="project" value="UniProtKB-SubCell"/>
</dbReference>
<protein>
    <submittedName>
        <fullName evidence="8">Methyl-accepting chemotaxis protein McpB</fullName>
    </submittedName>
</protein>
<evidence type="ECO:0000259" key="6">
    <source>
        <dbReference type="PROSITE" id="PS50111"/>
    </source>
</evidence>
<dbReference type="InterPro" id="IPR000727">
    <property type="entry name" value="T_SNARE_dom"/>
</dbReference>
<evidence type="ECO:0000256" key="3">
    <source>
        <dbReference type="ARBA" id="ARBA00023224"/>
    </source>
</evidence>
<evidence type="ECO:0000256" key="4">
    <source>
        <dbReference type="PROSITE-ProRule" id="PRU00284"/>
    </source>
</evidence>
<feature type="transmembrane region" description="Helical" evidence="5">
    <location>
        <begin position="12"/>
        <end position="33"/>
    </location>
</feature>
<dbReference type="PANTHER" id="PTHR32089">
    <property type="entry name" value="METHYL-ACCEPTING CHEMOTAXIS PROTEIN MCPB"/>
    <property type="match status" value="1"/>
</dbReference>
<evidence type="ECO:0000256" key="5">
    <source>
        <dbReference type="SAM" id="Phobius"/>
    </source>
</evidence>
<proteinExistence type="predicted"/>
<dbReference type="PROSITE" id="PS50111">
    <property type="entry name" value="CHEMOTAXIS_TRANSDUC_2"/>
    <property type="match status" value="1"/>
</dbReference>
<dbReference type="Gene3D" id="1.10.287.950">
    <property type="entry name" value="Methyl-accepting chemotaxis protein"/>
    <property type="match status" value="1"/>
</dbReference>
<evidence type="ECO:0000259" key="7">
    <source>
        <dbReference type="PROSITE" id="PS50192"/>
    </source>
</evidence>
<dbReference type="GO" id="GO:0007165">
    <property type="term" value="P:signal transduction"/>
    <property type="evidence" value="ECO:0007669"/>
    <property type="project" value="UniProtKB-KW"/>
</dbReference>
<organism evidence="8">
    <name type="scientific">Clostridium tertium</name>
    <dbReference type="NCBI Taxonomy" id="1559"/>
    <lineage>
        <taxon>Bacteria</taxon>
        <taxon>Bacillati</taxon>
        <taxon>Bacillota</taxon>
        <taxon>Clostridia</taxon>
        <taxon>Eubacteriales</taxon>
        <taxon>Clostridiaceae</taxon>
        <taxon>Clostridium</taxon>
    </lineage>
</organism>
<gene>
    <name evidence="8" type="primary">mcpB_2</name>
    <name evidence="8" type="ORF">CTLFYP3_01486</name>
</gene>
<sequence>MSQKKLTNKIIGYFISIVIVGLVIMSFIAYYFANNSLAKSNTESILSITNISSTMINDEINHNVMILEDIIKNEKIVSKDIKLEDKYNIIASYLNNRDFESFGIASKDGNITYNNGKVESLSEKDFFKNAFNGTSISSPFSVDDNLFMYYSIPFNDGVEDKLLVAIKNANAISNILNNIDEVDNSKIFILNKDGNIILDKNYLNNDGIKNYITEKASDSNYSDIIKIHNNMINGNSNVEKYKMGNEQGYIAYSKIDSANWSIGIVTNKVSFLSELNSLTTWLIISIILVVIVSIIIVKSILNRIDNILELLRNTMDEFSHGNLQVDFHKKYLDREDEIGNICRAVESTRTAVGNMIMGIQNNSNDTLEDSANLAYISEVLNGSTENIYQAMNEVAKGTEKQSNELLNIVNIVEVLGDSIKEAEGNINRIKKVSETIDSDSEKSNADMLNLIKSINRFDEKFDIFIKGIKAMNNDIDTVKNIFVLIDDIADQTNLLALNAAIEAARVGEAGKGFAVVADEIRSLAETSKEASNNIYNILNQIVGSMSQISNETEDMGNEVVNQREVVQETIDSFNNISNSIKIVNPRIKDINESFEKVESNKSVLLERVQEVSALSEEIAASAEEVLASSEELKNNANGLASSSQNLAYKTSSMNELLDEFSIYE</sequence>
<evidence type="ECO:0000256" key="1">
    <source>
        <dbReference type="ARBA" id="ARBA00004429"/>
    </source>
</evidence>
<dbReference type="Pfam" id="PF00015">
    <property type="entry name" value="MCPsignal"/>
    <property type="match status" value="1"/>
</dbReference>
<keyword evidence="3 4" id="KW-0807">Transducer</keyword>
<keyword evidence="5" id="KW-0812">Transmembrane</keyword>
<dbReference type="CDD" id="cd12912">
    <property type="entry name" value="PDC2_MCP_like"/>
    <property type="match status" value="1"/>
</dbReference>
<feature type="domain" description="Methyl-accepting transducer" evidence="6">
    <location>
        <begin position="376"/>
        <end position="633"/>
    </location>
</feature>
<keyword evidence="2" id="KW-1003">Cell membrane</keyword>
<keyword evidence="5" id="KW-0472">Membrane</keyword>
<name>A0A6N3C7R5_9CLOT</name>
<evidence type="ECO:0000256" key="2">
    <source>
        <dbReference type="ARBA" id="ARBA00022519"/>
    </source>
</evidence>
<feature type="transmembrane region" description="Helical" evidence="5">
    <location>
        <begin position="278"/>
        <end position="297"/>
    </location>
</feature>
<accession>A0A6N3C7R5</accession>
<evidence type="ECO:0000313" key="8">
    <source>
        <dbReference type="EMBL" id="VYU10571.1"/>
    </source>
</evidence>
<dbReference type="RefSeq" id="WP_421755535.1">
    <property type="nucleotide sequence ID" value="NZ_CACRTO010000014.1"/>
</dbReference>
<dbReference type="PANTHER" id="PTHR32089:SF112">
    <property type="entry name" value="LYSOZYME-LIKE PROTEIN-RELATED"/>
    <property type="match status" value="1"/>
</dbReference>
<dbReference type="Gene3D" id="3.30.450.20">
    <property type="entry name" value="PAS domain"/>
    <property type="match status" value="1"/>
</dbReference>
<dbReference type="SUPFAM" id="SSF58104">
    <property type="entry name" value="Methyl-accepting chemotaxis protein (MCP) signaling domain"/>
    <property type="match status" value="1"/>
</dbReference>
<dbReference type="AlphaFoldDB" id="A0A6N3C7R5"/>
<feature type="domain" description="T-SNARE coiled-coil homology" evidence="7">
    <location>
        <begin position="538"/>
        <end position="590"/>
    </location>
</feature>
<dbReference type="Gene3D" id="6.10.340.10">
    <property type="match status" value="1"/>
</dbReference>
<dbReference type="PROSITE" id="PS50192">
    <property type="entry name" value="T_SNARE"/>
    <property type="match status" value="1"/>
</dbReference>
<dbReference type="EMBL" id="CACRTO010000014">
    <property type="protein sequence ID" value="VYU10571.1"/>
    <property type="molecule type" value="Genomic_DNA"/>
</dbReference>
<dbReference type="InterPro" id="IPR004089">
    <property type="entry name" value="MCPsignal_dom"/>
</dbReference>
<keyword evidence="2" id="KW-0997">Cell inner membrane</keyword>
<dbReference type="SMART" id="SM00283">
    <property type="entry name" value="MA"/>
    <property type="match status" value="1"/>
</dbReference>
<comment type="subcellular location">
    <subcellularLocation>
        <location evidence="1">Cell inner membrane</location>
        <topology evidence="1">Multi-pass membrane protein</topology>
    </subcellularLocation>
</comment>
<reference evidence="8" key="1">
    <citation type="submission" date="2019-11" db="EMBL/GenBank/DDBJ databases">
        <authorList>
            <person name="Feng L."/>
        </authorList>
    </citation>
    <scope>NUCLEOTIDE SEQUENCE</scope>
    <source>
        <strain evidence="8">CTertiumLFYP3</strain>
    </source>
</reference>